<dbReference type="GO" id="GO:0008289">
    <property type="term" value="F:lipid binding"/>
    <property type="evidence" value="ECO:0007669"/>
    <property type="project" value="InterPro"/>
</dbReference>
<dbReference type="InterPro" id="IPR045096">
    <property type="entry name" value="EDR2-like"/>
</dbReference>
<dbReference type="InterPro" id="IPR023393">
    <property type="entry name" value="START-like_dom_sf"/>
</dbReference>
<sequence>MQKPIRKGIISHTLMVEDLGRRSYNNMNLYVLRLYNRLDETKKGEIACDSAEGSRQWIEAFEHIKQQVEHDVLRGDLRYHVNLENELNFDRHQNRVRRYTHGLRRLIRLKSVGDAIEDNLGDTIDRYLWKCVYTVNGIRIFEDVTDSKDNKRFLVKSVAVVNAGLDTVFETIYNLDKRKRYEWDTLTSDLERAEEVDGHFDIVYGTYDSKYLSRWHSKMDFVFSRQWFRSQDTYTILQTPIAHNKYPKKNGYQRRQINPSTWEIRKLDTPQYTNFAKYLVTLTLEIRSTFWDIWKKRYGSNFERTIPFALLCQVAGLREYFAANPPSNPFSPLFGVESNTSDVSNLTPVFEESEMDEFYDAIANTDSLEDEDSDEDSDEEDREVEIPKMKLRNVAWAIASLSLKRNKDEPKLNFDTSFAPVAIDLNQFHGCLHQAKDETDKNCWGSPSGHGFMVRGKTYINDFCKVVGEDPLLKLIAVDWFKTENRFDGIGLHSKSVVQSEAGKTLPFILVINLQVPANPNYNLVLYYGAERPINKESLLGNFINGTDAFRNARFKLIPSIVEGYWIVKRAVGTKACLLGKAVSCRYLRQDNFMEIDVDIGSSAVAKSIIGLVLGYVTSIVVDLAILIEAREEHELPEYILGTVRLNRLKPDDAVKI</sequence>
<protein>
    <recommendedName>
        <fullName evidence="1">START domain-containing protein</fullName>
    </recommendedName>
</protein>
<name>A0A0K9PC15_ZOSMR</name>
<evidence type="ECO:0000259" key="1">
    <source>
        <dbReference type="PROSITE" id="PS50848"/>
    </source>
</evidence>
<evidence type="ECO:0000313" key="3">
    <source>
        <dbReference type="Proteomes" id="UP000036987"/>
    </source>
</evidence>
<dbReference type="Pfam" id="PF01852">
    <property type="entry name" value="START"/>
    <property type="match status" value="1"/>
</dbReference>
<feature type="domain" description="START" evidence="1">
    <location>
        <begin position="129"/>
        <end position="267"/>
    </location>
</feature>
<gene>
    <name evidence="2" type="ORF">ZOSMA_299G00010</name>
</gene>
<dbReference type="PANTHER" id="PTHR12136:SF47">
    <property type="entry name" value="ENHANCED DISEASE RESISTANCE PROTEIN (DUF1336)"/>
    <property type="match status" value="1"/>
</dbReference>
<evidence type="ECO:0000313" key="2">
    <source>
        <dbReference type="EMBL" id="KMZ66511.1"/>
    </source>
</evidence>
<dbReference type="PROSITE" id="PS50848">
    <property type="entry name" value="START"/>
    <property type="match status" value="1"/>
</dbReference>
<dbReference type="CDD" id="cd00177">
    <property type="entry name" value="START"/>
    <property type="match status" value="1"/>
</dbReference>
<dbReference type="SUPFAM" id="SSF55961">
    <property type="entry name" value="Bet v1-like"/>
    <property type="match status" value="1"/>
</dbReference>
<dbReference type="InterPro" id="IPR002913">
    <property type="entry name" value="START_lipid-bd_dom"/>
</dbReference>
<dbReference type="PANTHER" id="PTHR12136">
    <property type="entry name" value="ENHANCED DISEASE RESISTANCE-RELATED"/>
    <property type="match status" value="1"/>
</dbReference>
<keyword evidence="3" id="KW-1185">Reference proteome</keyword>
<dbReference type="Gene3D" id="3.30.530.20">
    <property type="match status" value="1"/>
</dbReference>
<dbReference type="Proteomes" id="UP000036987">
    <property type="component" value="Unassembled WGS sequence"/>
</dbReference>
<organism evidence="2 3">
    <name type="scientific">Zostera marina</name>
    <name type="common">Eelgrass</name>
    <dbReference type="NCBI Taxonomy" id="29655"/>
    <lineage>
        <taxon>Eukaryota</taxon>
        <taxon>Viridiplantae</taxon>
        <taxon>Streptophyta</taxon>
        <taxon>Embryophyta</taxon>
        <taxon>Tracheophyta</taxon>
        <taxon>Spermatophyta</taxon>
        <taxon>Magnoliopsida</taxon>
        <taxon>Liliopsida</taxon>
        <taxon>Zosteraceae</taxon>
        <taxon>Zostera</taxon>
    </lineage>
</organism>
<dbReference type="STRING" id="29655.A0A0K9PC15"/>
<dbReference type="EMBL" id="LFYR01000979">
    <property type="protein sequence ID" value="KMZ66511.1"/>
    <property type="molecule type" value="Genomic_DNA"/>
</dbReference>
<proteinExistence type="predicted"/>
<dbReference type="Pfam" id="PF07059">
    <property type="entry name" value="EDR2_C"/>
    <property type="match status" value="1"/>
</dbReference>
<accession>A0A0K9PC15</accession>
<reference evidence="3" key="1">
    <citation type="journal article" date="2016" name="Nature">
        <title>The genome of the seagrass Zostera marina reveals angiosperm adaptation to the sea.</title>
        <authorList>
            <person name="Olsen J.L."/>
            <person name="Rouze P."/>
            <person name="Verhelst B."/>
            <person name="Lin Y.-C."/>
            <person name="Bayer T."/>
            <person name="Collen J."/>
            <person name="Dattolo E."/>
            <person name="De Paoli E."/>
            <person name="Dittami S."/>
            <person name="Maumus F."/>
            <person name="Michel G."/>
            <person name="Kersting A."/>
            <person name="Lauritano C."/>
            <person name="Lohaus R."/>
            <person name="Toepel M."/>
            <person name="Tonon T."/>
            <person name="Vanneste K."/>
            <person name="Amirebrahimi M."/>
            <person name="Brakel J."/>
            <person name="Bostroem C."/>
            <person name="Chovatia M."/>
            <person name="Grimwood J."/>
            <person name="Jenkins J.W."/>
            <person name="Jueterbock A."/>
            <person name="Mraz A."/>
            <person name="Stam W.T."/>
            <person name="Tice H."/>
            <person name="Bornberg-Bauer E."/>
            <person name="Green P.J."/>
            <person name="Pearson G.A."/>
            <person name="Procaccini G."/>
            <person name="Duarte C.M."/>
            <person name="Schmutz J."/>
            <person name="Reusch T.B.H."/>
            <person name="Van de Peer Y."/>
        </authorList>
    </citation>
    <scope>NUCLEOTIDE SEQUENCE [LARGE SCALE GENOMIC DNA]</scope>
    <source>
        <strain evidence="3">cv. Finnish</strain>
    </source>
</reference>
<dbReference type="InterPro" id="IPR009769">
    <property type="entry name" value="EDR2_C"/>
</dbReference>
<dbReference type="OrthoDB" id="9970435at2759"/>
<comment type="caution">
    <text evidence="2">The sequence shown here is derived from an EMBL/GenBank/DDBJ whole genome shotgun (WGS) entry which is preliminary data.</text>
</comment>
<dbReference type="AlphaFoldDB" id="A0A0K9PC15"/>
<dbReference type="OMA" id="SIGHEYR"/>